<sequence>RPEQDKKVTQILAVATPSSNVDDDRNPDVIPQKDVESSVPEDVLDMRCDNPTPSWETSICVTPLNPYHAPRHKGMKAPGLWEGTLWSKGQDLNALRHVETQTLQHSHRPKESAV</sequence>
<evidence type="ECO:0000256" key="1">
    <source>
        <dbReference type="SAM" id="MobiDB-lite"/>
    </source>
</evidence>
<name>A0A1B6MF82_9HEMI</name>
<gene>
    <name evidence="2" type="ORF">g.54978</name>
</gene>
<feature type="compositionally biased region" description="Basic and acidic residues" evidence="1">
    <location>
        <begin position="22"/>
        <end position="36"/>
    </location>
</feature>
<feature type="region of interest" description="Disordered" evidence="1">
    <location>
        <begin position="18"/>
        <end position="37"/>
    </location>
</feature>
<dbReference type="AlphaFoldDB" id="A0A1B6MF82"/>
<organism evidence="2">
    <name type="scientific">Graphocephala atropunctata</name>
    <dbReference type="NCBI Taxonomy" id="36148"/>
    <lineage>
        <taxon>Eukaryota</taxon>
        <taxon>Metazoa</taxon>
        <taxon>Ecdysozoa</taxon>
        <taxon>Arthropoda</taxon>
        <taxon>Hexapoda</taxon>
        <taxon>Insecta</taxon>
        <taxon>Pterygota</taxon>
        <taxon>Neoptera</taxon>
        <taxon>Paraneoptera</taxon>
        <taxon>Hemiptera</taxon>
        <taxon>Auchenorrhyncha</taxon>
        <taxon>Membracoidea</taxon>
        <taxon>Cicadellidae</taxon>
        <taxon>Cicadellinae</taxon>
        <taxon>Cicadellini</taxon>
        <taxon>Graphocephala</taxon>
    </lineage>
</organism>
<proteinExistence type="predicted"/>
<reference evidence="2" key="1">
    <citation type="submission" date="2015-11" db="EMBL/GenBank/DDBJ databases">
        <title>De novo transcriptome assembly of four potential Pierce s Disease insect vectors from Arizona vineyards.</title>
        <authorList>
            <person name="Tassone E.E."/>
        </authorList>
    </citation>
    <scope>NUCLEOTIDE SEQUENCE</scope>
</reference>
<feature type="non-terminal residue" evidence="2">
    <location>
        <position position="1"/>
    </location>
</feature>
<dbReference type="EMBL" id="GEBQ01005359">
    <property type="protein sequence ID" value="JAT34618.1"/>
    <property type="molecule type" value="Transcribed_RNA"/>
</dbReference>
<evidence type="ECO:0000313" key="2">
    <source>
        <dbReference type="EMBL" id="JAT34618.1"/>
    </source>
</evidence>
<protein>
    <submittedName>
        <fullName evidence="2">Uncharacterized protein</fullName>
    </submittedName>
</protein>
<accession>A0A1B6MF82</accession>